<feature type="region of interest" description="Disordered" evidence="1">
    <location>
        <begin position="57"/>
        <end position="121"/>
    </location>
</feature>
<evidence type="ECO:0000313" key="3">
    <source>
        <dbReference type="Proteomes" id="UP000076502"/>
    </source>
</evidence>
<dbReference type="EMBL" id="KQ434846">
    <property type="protein sequence ID" value="KZC08406.1"/>
    <property type="molecule type" value="Genomic_DNA"/>
</dbReference>
<proteinExistence type="predicted"/>
<accession>A0A154P8Z4</accession>
<protein>
    <submittedName>
        <fullName evidence="2">Uncharacterized protein</fullName>
    </submittedName>
</protein>
<dbReference type="Proteomes" id="UP000076502">
    <property type="component" value="Unassembled WGS sequence"/>
</dbReference>
<dbReference type="AlphaFoldDB" id="A0A154P8Z4"/>
<evidence type="ECO:0000313" key="2">
    <source>
        <dbReference type="EMBL" id="KZC08406.1"/>
    </source>
</evidence>
<sequence length="121" mass="14100">MRSKRVTCAFENRGAATVARSKARRRCYPSYRRGHYVSHHVAHVFCRRGFVPRPIDGNAEKRTEPWSARESAARRSWRSGKTNREPVTTRHTGCGNTRKRRSHLKAFPPREERSFSAAWFT</sequence>
<evidence type="ECO:0000256" key="1">
    <source>
        <dbReference type="SAM" id="MobiDB-lite"/>
    </source>
</evidence>
<organism evidence="2 3">
    <name type="scientific">Dufourea novaeangliae</name>
    <name type="common">Sweat bee</name>
    <dbReference type="NCBI Taxonomy" id="178035"/>
    <lineage>
        <taxon>Eukaryota</taxon>
        <taxon>Metazoa</taxon>
        <taxon>Ecdysozoa</taxon>
        <taxon>Arthropoda</taxon>
        <taxon>Hexapoda</taxon>
        <taxon>Insecta</taxon>
        <taxon>Pterygota</taxon>
        <taxon>Neoptera</taxon>
        <taxon>Endopterygota</taxon>
        <taxon>Hymenoptera</taxon>
        <taxon>Apocrita</taxon>
        <taxon>Aculeata</taxon>
        <taxon>Apoidea</taxon>
        <taxon>Anthophila</taxon>
        <taxon>Halictidae</taxon>
        <taxon>Rophitinae</taxon>
        <taxon>Dufourea</taxon>
    </lineage>
</organism>
<gene>
    <name evidence="2" type="ORF">WN55_09310</name>
</gene>
<keyword evidence="3" id="KW-1185">Reference proteome</keyword>
<reference evidence="2 3" key="1">
    <citation type="submission" date="2015-07" db="EMBL/GenBank/DDBJ databases">
        <title>The genome of Dufourea novaeangliae.</title>
        <authorList>
            <person name="Pan H."/>
            <person name="Kapheim K."/>
        </authorList>
    </citation>
    <scope>NUCLEOTIDE SEQUENCE [LARGE SCALE GENOMIC DNA]</scope>
    <source>
        <strain evidence="2">0120121106</strain>
        <tissue evidence="2">Whole body</tissue>
    </source>
</reference>
<name>A0A154P8Z4_DUFNO</name>